<keyword evidence="1" id="KW-1133">Transmembrane helix</keyword>
<accession>A0A556MPC1</accession>
<keyword evidence="1" id="KW-0812">Transmembrane</keyword>
<keyword evidence="1" id="KW-0472">Membrane</keyword>
<feature type="transmembrane region" description="Helical" evidence="1">
    <location>
        <begin position="50"/>
        <end position="66"/>
    </location>
</feature>
<proteinExistence type="predicted"/>
<evidence type="ECO:0000313" key="3">
    <source>
        <dbReference type="Proteomes" id="UP000316008"/>
    </source>
</evidence>
<evidence type="ECO:0000313" key="2">
    <source>
        <dbReference type="EMBL" id="TSJ41695.1"/>
    </source>
</evidence>
<reference evidence="2 3" key="1">
    <citation type="submission" date="2019-07" db="EMBL/GenBank/DDBJ databases">
        <authorList>
            <person name="Huq M.A."/>
        </authorList>
    </citation>
    <scope>NUCLEOTIDE SEQUENCE [LARGE SCALE GENOMIC DNA]</scope>
    <source>
        <strain evidence="2 3">MAH-3</strain>
    </source>
</reference>
<name>A0A556MPC1_9FLAO</name>
<gene>
    <name evidence="2" type="ORF">FO442_14665</name>
</gene>
<keyword evidence="3" id="KW-1185">Reference proteome</keyword>
<sequence>MRKFQRTSNEKSQEPTKEQLVRYKDFASLSHKYERLAKRPKRPLYKDPKLFLLLLIIGLMFLLVFLES</sequence>
<organism evidence="2 3">
    <name type="scientific">Fluviicola chungangensis</name>
    <dbReference type="NCBI Taxonomy" id="2597671"/>
    <lineage>
        <taxon>Bacteria</taxon>
        <taxon>Pseudomonadati</taxon>
        <taxon>Bacteroidota</taxon>
        <taxon>Flavobacteriia</taxon>
        <taxon>Flavobacteriales</taxon>
        <taxon>Crocinitomicaceae</taxon>
        <taxon>Fluviicola</taxon>
    </lineage>
</organism>
<protein>
    <submittedName>
        <fullName evidence="2">Uncharacterized protein</fullName>
    </submittedName>
</protein>
<dbReference type="OrthoDB" id="1467921at2"/>
<dbReference type="Proteomes" id="UP000316008">
    <property type="component" value="Unassembled WGS sequence"/>
</dbReference>
<dbReference type="EMBL" id="VLPL01000007">
    <property type="protein sequence ID" value="TSJ41695.1"/>
    <property type="molecule type" value="Genomic_DNA"/>
</dbReference>
<comment type="caution">
    <text evidence="2">The sequence shown here is derived from an EMBL/GenBank/DDBJ whole genome shotgun (WGS) entry which is preliminary data.</text>
</comment>
<dbReference type="RefSeq" id="WP_144333953.1">
    <property type="nucleotide sequence ID" value="NZ_VLPL01000007.1"/>
</dbReference>
<evidence type="ECO:0000256" key="1">
    <source>
        <dbReference type="SAM" id="Phobius"/>
    </source>
</evidence>
<dbReference type="AlphaFoldDB" id="A0A556MPC1"/>